<evidence type="ECO:0000313" key="3">
    <source>
        <dbReference type="Proteomes" id="UP000461948"/>
    </source>
</evidence>
<name>A0A7X2MUL5_ENTAG</name>
<dbReference type="AlphaFoldDB" id="A0A7X2MUL5"/>
<feature type="non-terminal residue" evidence="2">
    <location>
        <position position="77"/>
    </location>
</feature>
<dbReference type="Gene3D" id="3.40.50.1820">
    <property type="entry name" value="alpha/beta hydrolase"/>
    <property type="match status" value="1"/>
</dbReference>
<dbReference type="PANTHER" id="PTHR46118">
    <property type="entry name" value="PROTEIN ABHD11"/>
    <property type="match status" value="1"/>
</dbReference>
<gene>
    <name evidence="2" type="ORF">GKC49_32455</name>
</gene>
<sequence>MTMSALVPERIERLVMIDIAPVDYQTRRHDQIFAGIRAVTDAGVSSRSEAAKVMRTLIEEEGVIQFLLKSFQEGEWR</sequence>
<evidence type="ECO:0000256" key="1">
    <source>
        <dbReference type="ARBA" id="ARBA00022801"/>
    </source>
</evidence>
<dbReference type="Proteomes" id="UP000461948">
    <property type="component" value="Unassembled WGS sequence"/>
</dbReference>
<feature type="non-terminal residue" evidence="2">
    <location>
        <position position="1"/>
    </location>
</feature>
<reference evidence="2 3" key="1">
    <citation type="submission" date="2019-11" db="EMBL/GenBank/DDBJ databases">
        <title>Draft Genome Sequence of Plant Growth-Promoting Rhizosphere-Associated Bacteria.</title>
        <authorList>
            <person name="Vasilyev I.Y."/>
            <person name="Radchenko V."/>
            <person name="Ilnitskaya E.V."/>
        </authorList>
    </citation>
    <scope>NUCLEOTIDE SEQUENCE [LARGE SCALE GENOMIC DNA]</scope>
    <source>
        <strain evidence="2 3">VRA_MhP_f</strain>
    </source>
</reference>
<keyword evidence="1" id="KW-0378">Hydrolase</keyword>
<protein>
    <submittedName>
        <fullName evidence="2">Esterase</fullName>
    </submittedName>
</protein>
<dbReference type="GO" id="GO:0016787">
    <property type="term" value="F:hydrolase activity"/>
    <property type="evidence" value="ECO:0007669"/>
    <property type="project" value="UniProtKB-KW"/>
</dbReference>
<proteinExistence type="predicted"/>
<comment type="caution">
    <text evidence="2">The sequence shown here is derived from an EMBL/GenBank/DDBJ whole genome shotgun (WGS) entry which is preliminary data.</text>
</comment>
<dbReference type="PANTHER" id="PTHR46118:SF4">
    <property type="entry name" value="PROTEIN ABHD11"/>
    <property type="match status" value="1"/>
</dbReference>
<dbReference type="InterPro" id="IPR029058">
    <property type="entry name" value="AB_hydrolase_fold"/>
</dbReference>
<accession>A0A7X2MUL5</accession>
<organism evidence="2 3">
    <name type="scientific">Enterobacter agglomerans</name>
    <name type="common">Erwinia herbicola</name>
    <name type="synonym">Pantoea agglomerans</name>
    <dbReference type="NCBI Taxonomy" id="549"/>
    <lineage>
        <taxon>Bacteria</taxon>
        <taxon>Pseudomonadati</taxon>
        <taxon>Pseudomonadota</taxon>
        <taxon>Gammaproteobacteria</taxon>
        <taxon>Enterobacterales</taxon>
        <taxon>Erwiniaceae</taxon>
        <taxon>Pantoea</taxon>
        <taxon>Pantoea agglomerans group</taxon>
    </lineage>
</organism>
<evidence type="ECO:0000313" key="2">
    <source>
        <dbReference type="EMBL" id="MSE19645.1"/>
    </source>
</evidence>
<dbReference type="EMBL" id="WKLC01003040">
    <property type="protein sequence ID" value="MSE19645.1"/>
    <property type="molecule type" value="Genomic_DNA"/>
</dbReference>